<feature type="domain" description="YbhG-like alpha-helical hairpin" evidence="5">
    <location>
        <begin position="98"/>
        <end position="233"/>
    </location>
</feature>
<dbReference type="Gene3D" id="2.40.30.170">
    <property type="match status" value="1"/>
</dbReference>
<dbReference type="PANTHER" id="PTHR32347">
    <property type="entry name" value="EFFLUX SYSTEM COMPONENT YKNX-RELATED"/>
    <property type="match status" value="1"/>
</dbReference>
<dbReference type="Gene3D" id="2.40.50.100">
    <property type="match status" value="1"/>
</dbReference>
<dbReference type="InterPro" id="IPR058636">
    <property type="entry name" value="Beta-barrel_YknX"/>
</dbReference>
<dbReference type="Pfam" id="PF25881">
    <property type="entry name" value="HH_YBHG"/>
    <property type="match status" value="1"/>
</dbReference>
<dbReference type="Gene3D" id="1.10.287.470">
    <property type="entry name" value="Helix hairpin bin"/>
    <property type="match status" value="1"/>
</dbReference>
<evidence type="ECO:0000259" key="5">
    <source>
        <dbReference type="Pfam" id="PF25881"/>
    </source>
</evidence>
<keyword evidence="4" id="KW-0812">Transmembrane</keyword>
<evidence type="ECO:0000259" key="6">
    <source>
        <dbReference type="Pfam" id="PF25967"/>
    </source>
</evidence>
<evidence type="ECO:0000313" key="9">
    <source>
        <dbReference type="Proteomes" id="UP000824633"/>
    </source>
</evidence>
<keyword evidence="9" id="KW-1185">Reference proteome</keyword>
<dbReference type="Gene3D" id="2.40.420.20">
    <property type="match status" value="1"/>
</dbReference>
<dbReference type="EMBL" id="AP024849">
    <property type="protein sequence ID" value="BCZ44389.1"/>
    <property type="molecule type" value="Genomic_DNA"/>
</dbReference>
<dbReference type="PANTHER" id="PTHR32347:SF14">
    <property type="entry name" value="EFFLUX SYSTEM COMPONENT YKNX-RELATED"/>
    <property type="match status" value="1"/>
</dbReference>
<feature type="transmembrane region" description="Helical" evidence="4">
    <location>
        <begin position="12"/>
        <end position="32"/>
    </location>
</feature>
<keyword evidence="4" id="KW-0472">Membrane</keyword>
<dbReference type="Pfam" id="PF25990">
    <property type="entry name" value="Beta-barrel_YknX"/>
    <property type="match status" value="1"/>
</dbReference>
<accession>A0ABM7SZP0</accession>
<feature type="domain" description="Multidrug resistance protein MdtA-like C-terminal permuted SH3" evidence="6">
    <location>
        <begin position="378"/>
        <end position="420"/>
    </location>
</feature>
<dbReference type="SUPFAM" id="SSF111369">
    <property type="entry name" value="HlyD-like secretion proteins"/>
    <property type="match status" value="1"/>
</dbReference>
<evidence type="ECO:0000259" key="7">
    <source>
        <dbReference type="Pfam" id="PF25990"/>
    </source>
</evidence>
<feature type="domain" description="YknX-like beta-barrel" evidence="7">
    <location>
        <begin position="277"/>
        <end position="354"/>
    </location>
</feature>
<keyword evidence="2 3" id="KW-0175">Coiled coil</keyword>
<comment type="subcellular location">
    <subcellularLocation>
        <location evidence="1">Cell envelope</location>
    </subcellularLocation>
</comment>
<evidence type="ECO:0000256" key="1">
    <source>
        <dbReference type="ARBA" id="ARBA00004196"/>
    </source>
</evidence>
<organism evidence="8 9">
    <name type="scientific">Clostridium gelidum</name>
    <dbReference type="NCBI Taxonomy" id="704125"/>
    <lineage>
        <taxon>Bacteria</taxon>
        <taxon>Bacillati</taxon>
        <taxon>Bacillota</taxon>
        <taxon>Clostridia</taxon>
        <taxon>Eubacteriales</taxon>
        <taxon>Clostridiaceae</taxon>
        <taxon>Clostridium</taxon>
    </lineage>
</organism>
<feature type="coiled-coil region" evidence="3">
    <location>
        <begin position="100"/>
        <end position="237"/>
    </location>
</feature>
<proteinExistence type="predicted"/>
<evidence type="ECO:0000256" key="2">
    <source>
        <dbReference type="ARBA" id="ARBA00023054"/>
    </source>
</evidence>
<protein>
    <submittedName>
        <fullName evidence="8">Secretion protein HlyD</fullName>
    </submittedName>
</protein>
<gene>
    <name evidence="8" type="ORF">psyc5s11_04560</name>
</gene>
<dbReference type="InterPro" id="IPR050465">
    <property type="entry name" value="UPF0194_transport"/>
</dbReference>
<evidence type="ECO:0000313" key="8">
    <source>
        <dbReference type="EMBL" id="BCZ44389.1"/>
    </source>
</evidence>
<name>A0ABM7SZP0_9CLOT</name>
<keyword evidence="4" id="KW-1133">Transmembrane helix</keyword>
<reference evidence="9" key="1">
    <citation type="submission" date="2021-07" db="EMBL/GenBank/DDBJ databases">
        <title>Complete genome sequencing of a Clostridium isolate.</title>
        <authorList>
            <person name="Ueki A."/>
            <person name="Tonouchi A."/>
        </authorList>
    </citation>
    <scope>NUCLEOTIDE SEQUENCE [LARGE SCALE GENOMIC DNA]</scope>
    <source>
        <strain evidence="9">C5S11</strain>
    </source>
</reference>
<dbReference type="Pfam" id="PF25967">
    <property type="entry name" value="RND-MFP_C"/>
    <property type="match status" value="1"/>
</dbReference>
<dbReference type="RefSeq" id="WP_224036068.1">
    <property type="nucleotide sequence ID" value="NZ_AP024849.1"/>
</dbReference>
<dbReference type="InterPro" id="IPR059052">
    <property type="entry name" value="HH_YbhG-like"/>
</dbReference>
<dbReference type="InterPro" id="IPR058627">
    <property type="entry name" value="MdtA-like_C"/>
</dbReference>
<dbReference type="Proteomes" id="UP000824633">
    <property type="component" value="Chromosome"/>
</dbReference>
<sequence>MTWYKKITWNKKTVTIGLLIVFFLAIGITYTIKNNSVKPKEVTIEKATKTTLTETTTATGNIEAKYRNNIVLNSSQKVLQIAIKEGQLVKKGDVLLVLDSSDYQNQLEKLQINLENANLTLNQMVQTGIAKEKSASENSLSQAKYTLENAQRKYDDYKKKYEQSEALFTSEAIAKNEFEEAKKNVEDAATNFKSADDSLKNAQNTLNDTNNSSEGKIANQKNQIDLIEKDIENCQKKIDDSKIIANIDGKVIKIDAKENQFPLDGDKIIIDDVSQYKVVVDLKQYDALKVAKGQKANIKIKGSTNSYSGIVTEIGEFAEAKTTSGGSDQEYKVKVSVVIDNPKEEVKGGYEADVQFTFKEKEDCIAIGFDGIKEDKATKQKYVYVVDSNNKVSKRYITIGIESEYYVEIIEGLEQEERYVLNPPESLLEGDLVSKGSSGKTSAKQ</sequence>
<evidence type="ECO:0000256" key="3">
    <source>
        <dbReference type="SAM" id="Coils"/>
    </source>
</evidence>
<evidence type="ECO:0000256" key="4">
    <source>
        <dbReference type="SAM" id="Phobius"/>
    </source>
</evidence>